<sequence>MPIITTTTRTTRTYHTTSNGSPAMGEISLNTRYLSTNRGVIKILQIIVGFIICSLLCSQWYGGRSCFGEGRLGFSSGLNFVCVVVNIVLFVLNFLNIRAWGLERIYTVICTVLFLIASILIVWFLIEVNSSRGWLIASAALIIVQFFLFLWDLKILQGESPN</sequence>
<accession>A0A261B5X9</accession>
<dbReference type="GO" id="GO:0016020">
    <property type="term" value="C:membrane"/>
    <property type="evidence" value="ECO:0007669"/>
    <property type="project" value="TreeGrafter"/>
</dbReference>
<dbReference type="KEGG" id="crq:GCK72_025353"/>
<evidence type="ECO:0000313" key="1">
    <source>
        <dbReference type="EMBL" id="OZG05731.1"/>
    </source>
</evidence>
<dbReference type="OrthoDB" id="5834577at2759"/>
<name>A0A261B5X9_CAERE</name>
<dbReference type="PANTHER" id="PTHR22776:SF33">
    <property type="entry name" value="MARVEL DOMAIN-CONTAINING PROTEIN"/>
    <property type="match status" value="1"/>
</dbReference>
<dbReference type="Proteomes" id="UP000216624">
    <property type="component" value="Unassembled WGS sequence"/>
</dbReference>
<keyword evidence="2" id="KW-1185">Reference proteome</keyword>
<evidence type="ECO:0000313" key="2">
    <source>
        <dbReference type="Proteomes" id="UP000216624"/>
    </source>
</evidence>
<feature type="non-terminal residue" evidence="1">
    <location>
        <position position="1"/>
    </location>
</feature>
<reference evidence="1" key="1">
    <citation type="submission" date="2017-08" db="EMBL/GenBank/DDBJ databases">
        <authorList>
            <person name="de Groot N.N."/>
        </authorList>
    </citation>
    <scope>NUCLEOTIDE SEQUENCE [LARGE SCALE GENOMIC DNA]</scope>
    <source>
        <strain evidence="1">PX439</strain>
    </source>
</reference>
<gene>
    <name evidence="1" type="ORF">FL82_02054</name>
</gene>
<dbReference type="PANTHER" id="PTHR22776">
    <property type="entry name" value="MARVEL-CONTAINING POTENTIAL LIPID RAFT-ASSOCIATED PROTEIN"/>
    <property type="match status" value="1"/>
</dbReference>
<dbReference type="STRING" id="31234.E3MJS8"/>
<dbReference type="CTD" id="9819358"/>
<dbReference type="InterPro" id="IPR050578">
    <property type="entry name" value="MARVEL-CKLF_proteins"/>
</dbReference>
<dbReference type="EMBL" id="NMWX01000001">
    <property type="protein sequence ID" value="OZG05731.1"/>
    <property type="molecule type" value="Genomic_DNA"/>
</dbReference>
<dbReference type="HOGENOM" id="CLU_1846934_0_0_1"/>
<dbReference type="OMA" id="LNIRAWG"/>
<protein>
    <submittedName>
        <fullName evidence="1">Uncharacterized protein</fullName>
    </submittedName>
</protein>
<proteinExistence type="predicted"/>
<dbReference type="eggNOG" id="ENOG502S39E">
    <property type="taxonomic scope" value="Eukaryota"/>
</dbReference>
<comment type="caution">
    <text evidence="1">The sequence shown here is derived from an EMBL/GenBank/DDBJ whole genome shotgun (WGS) entry which is preliminary data.</text>
</comment>
<organism evidence="1 2">
    <name type="scientific">Caenorhabditis remanei</name>
    <name type="common">Caenorhabditis vulgaris</name>
    <dbReference type="NCBI Taxonomy" id="31234"/>
    <lineage>
        <taxon>Eukaryota</taxon>
        <taxon>Metazoa</taxon>
        <taxon>Ecdysozoa</taxon>
        <taxon>Nematoda</taxon>
        <taxon>Chromadorea</taxon>
        <taxon>Rhabditida</taxon>
        <taxon>Rhabditina</taxon>
        <taxon>Rhabditomorpha</taxon>
        <taxon>Rhabditoidea</taxon>
        <taxon>Rhabditidae</taxon>
        <taxon>Peloderinae</taxon>
        <taxon>Caenorhabditis</taxon>
    </lineage>
</organism>